<dbReference type="Proteomes" id="UP001231189">
    <property type="component" value="Unassembled WGS sequence"/>
</dbReference>
<dbReference type="AlphaFoldDB" id="A0AAD8VGN1"/>
<protein>
    <recommendedName>
        <fullName evidence="3">NB-ARC domain-containing protein</fullName>
    </recommendedName>
</protein>
<dbReference type="InterPro" id="IPR027417">
    <property type="entry name" value="P-loop_NTPase"/>
</dbReference>
<accession>A0AAD8VGN1</accession>
<dbReference type="InterPro" id="IPR050905">
    <property type="entry name" value="Plant_NBS-LRR"/>
</dbReference>
<dbReference type="InterPro" id="IPR032675">
    <property type="entry name" value="LRR_dom_sf"/>
</dbReference>
<dbReference type="SUPFAM" id="SSF52540">
    <property type="entry name" value="P-loop containing nucleoside triphosphate hydrolases"/>
    <property type="match status" value="1"/>
</dbReference>
<dbReference type="SUPFAM" id="SSF52058">
    <property type="entry name" value="L domain-like"/>
    <property type="match status" value="1"/>
</dbReference>
<evidence type="ECO:0000313" key="1">
    <source>
        <dbReference type="EMBL" id="KAK1606947.1"/>
    </source>
</evidence>
<organism evidence="1 2">
    <name type="scientific">Lolium multiflorum</name>
    <name type="common">Italian ryegrass</name>
    <name type="synonym">Lolium perenne subsp. multiflorum</name>
    <dbReference type="NCBI Taxonomy" id="4521"/>
    <lineage>
        <taxon>Eukaryota</taxon>
        <taxon>Viridiplantae</taxon>
        <taxon>Streptophyta</taxon>
        <taxon>Embryophyta</taxon>
        <taxon>Tracheophyta</taxon>
        <taxon>Spermatophyta</taxon>
        <taxon>Magnoliopsida</taxon>
        <taxon>Liliopsida</taxon>
        <taxon>Poales</taxon>
        <taxon>Poaceae</taxon>
        <taxon>BOP clade</taxon>
        <taxon>Pooideae</taxon>
        <taxon>Poodae</taxon>
        <taxon>Poeae</taxon>
        <taxon>Poeae Chloroplast Group 2 (Poeae type)</taxon>
        <taxon>Loliodinae</taxon>
        <taxon>Loliinae</taxon>
        <taxon>Lolium</taxon>
    </lineage>
</organism>
<comment type="caution">
    <text evidence="1">The sequence shown here is derived from an EMBL/GenBank/DDBJ whole genome shotgun (WGS) entry which is preliminary data.</text>
</comment>
<dbReference type="PANTHER" id="PTHR33463">
    <property type="entry name" value="NB-ARC DOMAIN-CONTAINING PROTEIN-RELATED"/>
    <property type="match status" value="1"/>
</dbReference>
<proteinExistence type="predicted"/>
<evidence type="ECO:0000313" key="2">
    <source>
        <dbReference type="Proteomes" id="UP001231189"/>
    </source>
</evidence>
<name>A0AAD8VGN1_LOLMU</name>
<dbReference type="EMBL" id="JAUUTY010000007">
    <property type="protein sequence ID" value="KAK1606947.1"/>
    <property type="molecule type" value="Genomic_DNA"/>
</dbReference>
<dbReference type="Gene3D" id="3.80.10.10">
    <property type="entry name" value="Ribonuclease Inhibitor"/>
    <property type="match status" value="2"/>
</dbReference>
<sequence>MPRKKITPDTIKEAVEQILPYLEDTSNTAHKSIYFDGWRGLAASAVLREIAKDTPPSLLRKFSKIIHIDCSSWKSRRALQRIIVEELNLPCRVMNILDRQDKEDDFRGVDEGSRAEIGDVAAEIYEAIRGHKCLVVFNNGSENTIDMDDFGIPLSVWGGSGSRVLWTFRGRLRLNSEIIEKVDNSHLFLYDNYSTEGWVSLLKEEAREIINYGRNSFLKEEAREIANCTDMLEEAVVQCILYLLSLNSQGRNVMDYNWVTHASSYVVCDEIIQGGQADEAWKLAVALYQQIHLEDYSSNVLPNFGADPKRWILNRDNSSLPPEATSCFLAAVKSIFDPPLGPLPDGMFHQSDKLRVLKLCGRTFSFSSPPFRCCRNLRFLGIHSCKDQGVEEVDKQNRPKMDFCKNLWVLDMNNTDWELDLTPEVIEQMAANIREVHIKKGRFWHINFAWRQLQNLHKLRLIEPTCPWETGEKDEFTNMVKLEFLDLSGNSTMQVMPSLSGATILKTLVLDGCVGLVHVGPEGLPPLLESFSLDAGPIVDQSKGAKISRISLASCARLVEFRLCGALPNLEEIDLSGTMVKTLVLEYDVVLAPSLQKIILLGCLQLHAILWPKSGLPELNVLQIQSLVCDVRIDLHQTYATVMDLRFLQTLVLEHFSEFVLKSNRFHLTLCVPSTARVEEQSYKKEKAGPGSSWQICPPRPISLIPSTYSTYIEVDIDNIAIDRHLNKSAPQFQPLGYHVQIGEGISSTRLETLQGMKTIIFVMQNAESMHVHDNSSITTTVPEDILTMAKTVLTWTFLKQCHVARCPKMQTVFITNYDDFCFKEIETFRADDLPMVQCIWTKGRIIDSMNTVSFVKLQSIHLYSCPRLRFALPLSWNAPGSYFPNLETLHIVNCGDMKGVFPVEPMFLTEIATDQRKGVLEFPKLRHIYMHELYMLQHICEANIFAPKLETVRLRGCWGLRRLPSVAQDSRPVVDCEKNWWEKLEWDGLEAGHDPSLFKPHHSSHYKKPLPRVSVLR</sequence>
<gene>
    <name evidence="1" type="ORF">QYE76_030620</name>
</gene>
<dbReference type="PANTHER" id="PTHR33463:SF209">
    <property type="entry name" value="DISEASE RESISTANCE PROTEIN RPS2-LIKE"/>
    <property type="match status" value="1"/>
</dbReference>
<evidence type="ECO:0008006" key="3">
    <source>
        <dbReference type="Google" id="ProtNLM"/>
    </source>
</evidence>
<keyword evidence="2" id="KW-1185">Reference proteome</keyword>
<reference evidence="1" key="1">
    <citation type="submission" date="2023-07" db="EMBL/GenBank/DDBJ databases">
        <title>A chromosome-level genome assembly of Lolium multiflorum.</title>
        <authorList>
            <person name="Chen Y."/>
            <person name="Copetti D."/>
            <person name="Kolliker R."/>
            <person name="Studer B."/>
        </authorList>
    </citation>
    <scope>NUCLEOTIDE SEQUENCE</scope>
    <source>
        <strain evidence="1">02402/16</strain>
        <tissue evidence="1">Leaf</tissue>
    </source>
</reference>